<sequence>MPQNNEDVISTQIKKERKTVLFVTLNNSIDIICPFQRHIITSFNDCQYSWLKEHNDSYGKKQLPADLLVGFNSFGQNLNISYVTKADEGNYICTCKYLNASRTGLVNISTLELHIGEPPKKILHADISTKGITTTVAWNKSNLCQKLNGYRFQVNYTDGQRWYIGCNNTTKCSCIMSRHIIITSIEIVITATNKFGSTSSDGFIYYMANNVVPYPPNAVMVNAEYRSITVRWRAPLGYTSMLLYEFIVYKRRIKPLVLMEKEYKNVVISADNLETSFKHTFFDLIPGATYEFYIVSKTRYQEVSEPTSRVRISLPEEKPYAGPTDLKCTCSEHDPMGRLCFCHWKSIDPWLAYGVIVEYDLYYIVASEDLENRTANKISAMGNITTVELRNLSSEVSYTVTVVGRNKAGSSVSSKPFTIQRIPNTKKDSSGTPPTTILIIILVVSVLVVSAILILAVAFFYRAITYRLTSKANEDDRDSLMKETDSVQSLAESHIYEQISFRGSTSIIHVNQAEVNKQEEDGMQDNRLSMSTIDSCPYSSVIIASGYHESDDC</sequence>
<dbReference type="CTD" id="6755126"/>
<dbReference type="InterPro" id="IPR003961">
    <property type="entry name" value="FN3_dom"/>
</dbReference>
<protein>
    <submittedName>
        <fullName evidence="6">Uncharacterized protein</fullName>
    </submittedName>
</protein>
<dbReference type="InterPro" id="IPR007110">
    <property type="entry name" value="Ig-like_dom"/>
</dbReference>
<dbReference type="GO" id="GO:0016020">
    <property type="term" value="C:membrane"/>
    <property type="evidence" value="ECO:0007669"/>
    <property type="project" value="UniProtKB-SubCell"/>
</dbReference>
<keyword evidence="3" id="KW-0812">Transmembrane</keyword>
<dbReference type="KEGG" id="tad:TRIADDRAFT_57819"/>
<keyword evidence="7" id="KW-1185">Reference proteome</keyword>
<dbReference type="PANTHER" id="PTHR44170:SF6">
    <property type="entry name" value="CONTACTIN"/>
    <property type="match status" value="1"/>
</dbReference>
<evidence type="ECO:0000256" key="1">
    <source>
        <dbReference type="ARBA" id="ARBA00022737"/>
    </source>
</evidence>
<feature type="transmembrane region" description="Helical" evidence="3">
    <location>
        <begin position="437"/>
        <end position="461"/>
    </location>
</feature>
<proteinExistence type="predicted"/>
<dbReference type="EMBL" id="DS985247">
    <property type="protein sequence ID" value="EDV23003.1"/>
    <property type="molecule type" value="Genomic_DNA"/>
</dbReference>
<dbReference type="HOGENOM" id="CLU_492900_0_0_1"/>
<accession>B3S1M8</accession>
<evidence type="ECO:0000259" key="4">
    <source>
        <dbReference type="PROSITE" id="PS50835"/>
    </source>
</evidence>
<dbReference type="PROSITE" id="PS50835">
    <property type="entry name" value="IG_LIKE"/>
    <property type="match status" value="1"/>
</dbReference>
<keyword evidence="2" id="KW-1015">Disulfide bond</keyword>
<reference evidence="6 7" key="1">
    <citation type="journal article" date="2008" name="Nature">
        <title>The Trichoplax genome and the nature of placozoans.</title>
        <authorList>
            <person name="Srivastava M."/>
            <person name="Begovic E."/>
            <person name="Chapman J."/>
            <person name="Putnam N.H."/>
            <person name="Hellsten U."/>
            <person name="Kawashima T."/>
            <person name="Kuo A."/>
            <person name="Mitros T."/>
            <person name="Salamov A."/>
            <person name="Carpenter M.L."/>
            <person name="Signorovitch A.Y."/>
            <person name="Moreno M.A."/>
            <person name="Kamm K."/>
            <person name="Grimwood J."/>
            <person name="Schmutz J."/>
            <person name="Shapiro H."/>
            <person name="Grigoriev I.V."/>
            <person name="Buss L.W."/>
            <person name="Schierwater B."/>
            <person name="Dellaporta S.L."/>
            <person name="Rokhsar D.S."/>
        </authorList>
    </citation>
    <scope>NUCLEOTIDE SEQUENCE [LARGE SCALE GENOMIC DNA]</scope>
    <source>
        <strain evidence="6 7">Grell-BS-1999</strain>
    </source>
</reference>
<dbReference type="InterPro" id="IPR036116">
    <property type="entry name" value="FN3_sf"/>
</dbReference>
<dbReference type="Gene3D" id="2.60.40.10">
    <property type="entry name" value="Immunoglobulins"/>
    <property type="match status" value="3"/>
</dbReference>
<gene>
    <name evidence="6" type="ORF">TRIADDRAFT_57819</name>
</gene>
<dbReference type="InterPro" id="IPR013783">
    <property type="entry name" value="Ig-like_fold"/>
</dbReference>
<feature type="domain" description="Fibronectin type-III" evidence="5">
    <location>
        <begin position="322"/>
        <end position="425"/>
    </location>
</feature>
<dbReference type="InParanoid" id="B3S1M8"/>
<dbReference type="InterPro" id="IPR036179">
    <property type="entry name" value="Ig-like_dom_sf"/>
</dbReference>
<feature type="domain" description="Fibronectin type-III" evidence="5">
    <location>
        <begin position="212"/>
        <end position="317"/>
    </location>
</feature>
<dbReference type="Proteomes" id="UP000009022">
    <property type="component" value="Unassembled WGS sequence"/>
</dbReference>
<evidence type="ECO:0000313" key="6">
    <source>
        <dbReference type="EMBL" id="EDV23003.1"/>
    </source>
</evidence>
<dbReference type="SUPFAM" id="SSF49265">
    <property type="entry name" value="Fibronectin type III"/>
    <property type="match status" value="1"/>
</dbReference>
<keyword evidence="1" id="KW-0677">Repeat</keyword>
<dbReference type="GeneID" id="6755126"/>
<keyword evidence="3" id="KW-1133">Transmembrane helix</keyword>
<dbReference type="CDD" id="cd00063">
    <property type="entry name" value="FN3"/>
    <property type="match status" value="2"/>
</dbReference>
<evidence type="ECO:0000313" key="7">
    <source>
        <dbReference type="Proteomes" id="UP000009022"/>
    </source>
</evidence>
<dbReference type="AlphaFoldDB" id="B3S1M8"/>
<feature type="domain" description="Ig-like" evidence="4">
    <location>
        <begin position="2"/>
        <end position="109"/>
    </location>
</feature>
<dbReference type="PhylomeDB" id="B3S1M8"/>
<evidence type="ECO:0000259" key="5">
    <source>
        <dbReference type="PROSITE" id="PS50853"/>
    </source>
</evidence>
<keyword evidence="3" id="KW-0472">Membrane</keyword>
<name>B3S1M8_TRIAD</name>
<dbReference type="OrthoDB" id="9934532at2759"/>
<dbReference type="PROSITE" id="PS50853">
    <property type="entry name" value="FN3"/>
    <property type="match status" value="2"/>
</dbReference>
<organism evidence="6 7">
    <name type="scientific">Trichoplax adhaerens</name>
    <name type="common">Trichoplax reptans</name>
    <dbReference type="NCBI Taxonomy" id="10228"/>
    <lineage>
        <taxon>Eukaryota</taxon>
        <taxon>Metazoa</taxon>
        <taxon>Placozoa</taxon>
        <taxon>Uniplacotomia</taxon>
        <taxon>Trichoplacea</taxon>
        <taxon>Trichoplacidae</taxon>
        <taxon>Trichoplax</taxon>
    </lineage>
</organism>
<dbReference type="RefSeq" id="XP_002113913.1">
    <property type="nucleotide sequence ID" value="XM_002113877.1"/>
</dbReference>
<dbReference type="SUPFAM" id="SSF48726">
    <property type="entry name" value="Immunoglobulin"/>
    <property type="match status" value="1"/>
</dbReference>
<evidence type="ECO:0000256" key="2">
    <source>
        <dbReference type="ARBA" id="ARBA00023157"/>
    </source>
</evidence>
<dbReference type="PANTHER" id="PTHR44170">
    <property type="entry name" value="PROTEIN SIDEKICK"/>
    <property type="match status" value="1"/>
</dbReference>
<evidence type="ECO:0000256" key="3">
    <source>
        <dbReference type="SAM" id="Phobius"/>
    </source>
</evidence>
<dbReference type="SMART" id="SM00060">
    <property type="entry name" value="FN3"/>
    <property type="match status" value="2"/>
</dbReference>
<dbReference type="STRING" id="10228.B3S1M8"/>